<dbReference type="Pfam" id="PF14748">
    <property type="entry name" value="P5CR_dimer"/>
    <property type="match status" value="1"/>
</dbReference>
<evidence type="ECO:0000313" key="9">
    <source>
        <dbReference type="EMBL" id="ADI18645.1"/>
    </source>
</evidence>
<name>E0XW54_9BACT</name>
<feature type="region of interest" description="Disordered" evidence="6">
    <location>
        <begin position="389"/>
        <end position="412"/>
    </location>
</feature>
<feature type="region of interest" description="Disordered" evidence="6">
    <location>
        <begin position="1"/>
        <end position="22"/>
    </location>
</feature>
<feature type="compositionally biased region" description="Basic and acidic residues" evidence="6">
    <location>
        <begin position="40"/>
        <end position="49"/>
    </location>
</feature>
<keyword evidence="3 4" id="KW-0560">Oxidoreductase</keyword>
<evidence type="ECO:0000256" key="3">
    <source>
        <dbReference type="ARBA" id="ARBA00023002"/>
    </source>
</evidence>
<protein>
    <recommendedName>
        <fullName evidence="4 5">Pyrroline-5-carboxylate reductase</fullName>
        <shortName evidence="4">P5C reductase</shortName>
        <shortName evidence="4">P5CR</shortName>
        <ecNumber evidence="4 5">1.5.1.2</ecNumber>
    </recommendedName>
    <alternativeName>
        <fullName evidence="4">PCA reductase</fullName>
    </alternativeName>
</protein>
<dbReference type="Gene3D" id="3.40.50.720">
    <property type="entry name" value="NAD(P)-binding Rossmann-like Domain"/>
    <property type="match status" value="1"/>
</dbReference>
<dbReference type="PANTHER" id="PTHR11645:SF66">
    <property type="entry name" value="PYRROLINE-5-CARBOXYLATE REDUCTASE"/>
    <property type="match status" value="1"/>
</dbReference>
<comment type="function">
    <text evidence="4">Catalyzes the reduction of 1-pyrroline-5-carboxylate (PCA) to L-proline.</text>
</comment>
<dbReference type="InterPro" id="IPR028939">
    <property type="entry name" value="P5C_Rdtase_cat_N"/>
</dbReference>
<dbReference type="InterPro" id="IPR029036">
    <property type="entry name" value="P5CR_dimer"/>
</dbReference>
<keyword evidence="4" id="KW-0963">Cytoplasm</keyword>
<dbReference type="Gene3D" id="1.10.3730.10">
    <property type="entry name" value="ProC C-terminal domain-like"/>
    <property type="match status" value="1"/>
</dbReference>
<evidence type="ECO:0000259" key="8">
    <source>
        <dbReference type="Pfam" id="PF14748"/>
    </source>
</evidence>
<dbReference type="FunFam" id="1.10.3730.10:FF:000001">
    <property type="entry name" value="Pyrroline-5-carboxylate reductase"/>
    <property type="match status" value="1"/>
</dbReference>
<comment type="subcellular location">
    <subcellularLocation>
        <location evidence="4">Cytoplasm</location>
    </subcellularLocation>
</comment>
<dbReference type="SUPFAM" id="SSF48179">
    <property type="entry name" value="6-phosphogluconate dehydrogenase C-terminal domain-like"/>
    <property type="match status" value="1"/>
</dbReference>
<feature type="compositionally biased region" description="Basic residues" evidence="6">
    <location>
        <begin position="402"/>
        <end position="412"/>
    </location>
</feature>
<dbReference type="InterPro" id="IPR036291">
    <property type="entry name" value="NAD(P)-bd_dom_sf"/>
</dbReference>
<evidence type="ECO:0000256" key="4">
    <source>
        <dbReference type="HAMAP-Rule" id="MF_01925"/>
    </source>
</evidence>
<feature type="domain" description="Pyrroline-5-carboxylate reductase dimerisation" evidence="8">
    <location>
        <begin position="282"/>
        <end position="382"/>
    </location>
</feature>
<dbReference type="NCBIfam" id="TIGR00112">
    <property type="entry name" value="proC"/>
    <property type="match status" value="1"/>
</dbReference>
<dbReference type="SUPFAM" id="SSF51735">
    <property type="entry name" value="NAD(P)-binding Rossmann-fold domains"/>
    <property type="match status" value="1"/>
</dbReference>
<keyword evidence="4" id="KW-0028">Amino-acid biosynthesis</keyword>
<reference evidence="9" key="1">
    <citation type="journal article" date="2011" name="Environ. Microbiol.">
        <title>Time-series analyses of Monterey Bay coastal microbial picoplankton using a 'genome proxy' microarray.</title>
        <authorList>
            <person name="Rich V.I."/>
            <person name="Pham V.D."/>
            <person name="Eppley J."/>
            <person name="Shi Y."/>
            <person name="DeLong E.F."/>
        </authorList>
    </citation>
    <scope>NUCLEOTIDE SEQUENCE</scope>
</reference>
<dbReference type="UniPathway" id="UPA00098">
    <property type="reaction ID" value="UER00361"/>
</dbReference>
<accession>E0XW54</accession>
<comment type="catalytic activity">
    <reaction evidence="4">
        <text>L-proline + NAD(+) = (S)-1-pyrroline-5-carboxylate + NADH + 2 H(+)</text>
        <dbReference type="Rhea" id="RHEA:14105"/>
        <dbReference type="ChEBI" id="CHEBI:15378"/>
        <dbReference type="ChEBI" id="CHEBI:17388"/>
        <dbReference type="ChEBI" id="CHEBI:57540"/>
        <dbReference type="ChEBI" id="CHEBI:57945"/>
        <dbReference type="ChEBI" id="CHEBI:60039"/>
        <dbReference type="EC" id="1.5.1.2"/>
    </reaction>
</comment>
<dbReference type="EMBL" id="GU474896">
    <property type="protein sequence ID" value="ADI18645.1"/>
    <property type="molecule type" value="Genomic_DNA"/>
</dbReference>
<comment type="similarity">
    <text evidence="1 4">Belongs to the pyrroline-5-carboxylate reductase family.</text>
</comment>
<proteinExistence type="inferred from homology"/>
<evidence type="ECO:0000256" key="5">
    <source>
        <dbReference type="NCBIfam" id="TIGR00112"/>
    </source>
</evidence>
<dbReference type="GO" id="GO:0005737">
    <property type="term" value="C:cytoplasm"/>
    <property type="evidence" value="ECO:0007669"/>
    <property type="project" value="UniProtKB-SubCell"/>
</dbReference>
<dbReference type="GO" id="GO:0055129">
    <property type="term" value="P:L-proline biosynthetic process"/>
    <property type="evidence" value="ECO:0007669"/>
    <property type="project" value="UniProtKB-UniRule"/>
</dbReference>
<dbReference type="PANTHER" id="PTHR11645">
    <property type="entry name" value="PYRROLINE-5-CARBOXYLATE REDUCTASE"/>
    <property type="match status" value="1"/>
</dbReference>
<evidence type="ECO:0000256" key="1">
    <source>
        <dbReference type="ARBA" id="ARBA00005525"/>
    </source>
</evidence>
<evidence type="ECO:0000256" key="6">
    <source>
        <dbReference type="SAM" id="MobiDB-lite"/>
    </source>
</evidence>
<evidence type="ECO:0000256" key="2">
    <source>
        <dbReference type="ARBA" id="ARBA00022857"/>
    </source>
</evidence>
<dbReference type="InterPro" id="IPR008927">
    <property type="entry name" value="6-PGluconate_DH-like_C_sf"/>
</dbReference>
<feature type="domain" description="Pyrroline-5-carboxylate reductase catalytic N-terminal" evidence="7">
    <location>
        <begin position="123"/>
        <end position="217"/>
    </location>
</feature>
<dbReference type="InterPro" id="IPR000304">
    <property type="entry name" value="Pyrroline-COOH_reductase"/>
</dbReference>
<gene>
    <name evidence="4" type="primary">proC</name>
</gene>
<dbReference type="Pfam" id="PF03807">
    <property type="entry name" value="F420_oxidored"/>
    <property type="match status" value="1"/>
</dbReference>
<organism evidence="9">
    <name type="scientific">uncultured Acidobacteria bacterium HF4000_26D02</name>
    <dbReference type="NCBI Taxonomy" id="710731"/>
    <lineage>
        <taxon>Bacteria</taxon>
        <taxon>Pseudomonadati</taxon>
        <taxon>Acidobacteriota</taxon>
        <taxon>environmental samples</taxon>
    </lineage>
</organism>
<keyword evidence="4" id="KW-0641">Proline biosynthesis</keyword>
<sequence>MSGRLAPMTHVAVPSPTRPTRVSARLAPTSVWVSGSMRYEGDRRRETGRSAEALAKAGDRRKSAGEPPRVSRYGQGRSASVVRCASEAKDIATARLASNIKDSIRDGKERCLTRSTTLHDVPITFIGAGVMGEAMIGGLLRHQLVEPGAITAADRHPERLNEVRDLFQVQTTQDNRVAVRKARIVVLSVKPQVLTAVCADLKGVLRPQTLVVSIVAGARIASIAAGLGHTAIVRTMPNTPAQVGEGMTVWTATDAVSHAQREQAGALLGALGKQLYVQDEGFLDKATAVSGSGPAYVFLLMEALIDAAVHLGWSRADAREMVIQTVKGSAMFAERSPVHPAEMRNMVTSPGGTSADAIYQLEKGGFRTVLSKAVLAAYQRSVALGAVNEAAAPSAAPSPTRKTTRKPRAKRR</sequence>
<keyword evidence="2 4" id="KW-0521">NADP</keyword>
<feature type="region of interest" description="Disordered" evidence="6">
    <location>
        <begin position="40"/>
        <end position="77"/>
    </location>
</feature>
<comment type="pathway">
    <text evidence="4">Amino-acid biosynthesis; L-proline biosynthesis; L-proline from L-glutamate 5-semialdehyde: step 1/1.</text>
</comment>
<dbReference type="EC" id="1.5.1.2" evidence="4 5"/>
<dbReference type="HAMAP" id="MF_01925">
    <property type="entry name" value="P5C_reductase"/>
    <property type="match status" value="1"/>
</dbReference>
<feature type="compositionally biased region" description="Low complexity" evidence="6">
    <location>
        <begin position="390"/>
        <end position="401"/>
    </location>
</feature>
<dbReference type="AlphaFoldDB" id="E0XW54"/>
<dbReference type="GO" id="GO:0004735">
    <property type="term" value="F:pyrroline-5-carboxylate reductase activity"/>
    <property type="evidence" value="ECO:0007669"/>
    <property type="project" value="UniProtKB-UniRule"/>
</dbReference>
<evidence type="ECO:0000259" key="7">
    <source>
        <dbReference type="Pfam" id="PF03807"/>
    </source>
</evidence>
<comment type="catalytic activity">
    <reaction evidence="4">
        <text>L-proline + NADP(+) = (S)-1-pyrroline-5-carboxylate + NADPH + 2 H(+)</text>
        <dbReference type="Rhea" id="RHEA:14109"/>
        <dbReference type="ChEBI" id="CHEBI:15378"/>
        <dbReference type="ChEBI" id="CHEBI:17388"/>
        <dbReference type="ChEBI" id="CHEBI:57783"/>
        <dbReference type="ChEBI" id="CHEBI:58349"/>
        <dbReference type="ChEBI" id="CHEBI:60039"/>
        <dbReference type="EC" id="1.5.1.2"/>
    </reaction>
</comment>